<evidence type="ECO:0000313" key="2">
    <source>
        <dbReference type="Proteomes" id="UP001157502"/>
    </source>
</evidence>
<dbReference type="EMBL" id="CM055742">
    <property type="protein sequence ID" value="KAJ8000782.1"/>
    <property type="molecule type" value="Genomic_DNA"/>
</dbReference>
<keyword evidence="2" id="KW-1185">Reference proteome</keyword>
<dbReference type="Proteomes" id="UP001157502">
    <property type="component" value="Chromosome 15"/>
</dbReference>
<evidence type="ECO:0000313" key="1">
    <source>
        <dbReference type="EMBL" id="KAJ8000782.1"/>
    </source>
</evidence>
<reference evidence="1" key="1">
    <citation type="submission" date="2021-05" db="EMBL/GenBank/DDBJ databases">
        <authorList>
            <person name="Pan Q."/>
            <person name="Jouanno E."/>
            <person name="Zahm M."/>
            <person name="Klopp C."/>
            <person name="Cabau C."/>
            <person name="Louis A."/>
            <person name="Berthelot C."/>
            <person name="Parey E."/>
            <person name="Roest Crollius H."/>
            <person name="Montfort J."/>
            <person name="Robinson-Rechavi M."/>
            <person name="Bouchez O."/>
            <person name="Lampietro C."/>
            <person name="Lopez Roques C."/>
            <person name="Donnadieu C."/>
            <person name="Postlethwait J."/>
            <person name="Bobe J."/>
            <person name="Dillon D."/>
            <person name="Chandos A."/>
            <person name="von Hippel F."/>
            <person name="Guiguen Y."/>
        </authorList>
    </citation>
    <scope>NUCLEOTIDE SEQUENCE</scope>
    <source>
        <strain evidence="1">YG-Jan2019</strain>
    </source>
</reference>
<gene>
    <name evidence="1" type="ORF">DPEC_G00183900</name>
</gene>
<organism evidence="1 2">
    <name type="scientific">Dallia pectoralis</name>
    <name type="common">Alaska blackfish</name>
    <dbReference type="NCBI Taxonomy" id="75939"/>
    <lineage>
        <taxon>Eukaryota</taxon>
        <taxon>Metazoa</taxon>
        <taxon>Chordata</taxon>
        <taxon>Craniata</taxon>
        <taxon>Vertebrata</taxon>
        <taxon>Euteleostomi</taxon>
        <taxon>Actinopterygii</taxon>
        <taxon>Neopterygii</taxon>
        <taxon>Teleostei</taxon>
        <taxon>Protacanthopterygii</taxon>
        <taxon>Esociformes</taxon>
        <taxon>Umbridae</taxon>
        <taxon>Dallia</taxon>
    </lineage>
</organism>
<accession>A0ACC2GAW8</accession>
<comment type="caution">
    <text evidence="1">The sequence shown here is derived from an EMBL/GenBank/DDBJ whole genome shotgun (WGS) entry which is preliminary data.</text>
</comment>
<proteinExistence type="predicted"/>
<name>A0ACC2GAW8_DALPE</name>
<sequence>MKQLDPGQGKSGERGPEGGRGGRVFCGTGDGSGLGRGIGGGGGRLLSPLWKTEAFETLCVLSCARLCRAHTSFVCNPIPPGDHLGSMEKQKQGVAPACSTTGFPLLLR</sequence>
<protein>
    <submittedName>
        <fullName evidence="1">Uncharacterized protein</fullName>
    </submittedName>
</protein>